<dbReference type="PROSITE" id="PS01359">
    <property type="entry name" value="ZF_PHD_1"/>
    <property type="match status" value="1"/>
</dbReference>
<keyword evidence="4" id="KW-0862">Zinc</keyword>
<dbReference type="InterPro" id="IPR001965">
    <property type="entry name" value="Znf_PHD"/>
</dbReference>
<evidence type="ECO:0000256" key="7">
    <source>
        <dbReference type="SAM" id="Coils"/>
    </source>
</evidence>
<comment type="caution">
    <text evidence="10">The sequence shown here is derived from an EMBL/GenBank/DDBJ whole genome shotgun (WGS) entry which is preliminary data.</text>
</comment>
<dbReference type="Gene3D" id="3.30.40.10">
    <property type="entry name" value="Zinc/RING finger domain, C3HC4 (zinc finger)"/>
    <property type="match status" value="1"/>
</dbReference>
<dbReference type="InterPro" id="IPR013083">
    <property type="entry name" value="Znf_RING/FYVE/PHD"/>
</dbReference>
<dbReference type="GO" id="GO:0045893">
    <property type="term" value="P:positive regulation of DNA-templated transcription"/>
    <property type="evidence" value="ECO:0007669"/>
    <property type="project" value="TreeGrafter"/>
</dbReference>
<protein>
    <recommendedName>
        <fullName evidence="9">PHD-type domain-containing protein</fullName>
    </recommendedName>
</protein>
<dbReference type="EMBL" id="LAZP02000285">
    <property type="protein sequence ID" value="PFH58504.1"/>
    <property type="molecule type" value="Genomic_DNA"/>
</dbReference>
<feature type="region of interest" description="Disordered" evidence="8">
    <location>
        <begin position="1"/>
        <end position="104"/>
    </location>
</feature>
<feature type="compositionally biased region" description="Basic residues" evidence="8">
    <location>
        <begin position="70"/>
        <end position="94"/>
    </location>
</feature>
<dbReference type="AlphaFoldDB" id="A0A2A9PBB9"/>
<keyword evidence="11" id="KW-1185">Reference proteome</keyword>
<dbReference type="InterPro" id="IPR019786">
    <property type="entry name" value="Zinc_finger_PHD-type_CS"/>
</dbReference>
<keyword evidence="7" id="KW-0175">Coiled coil</keyword>
<evidence type="ECO:0000256" key="4">
    <source>
        <dbReference type="ARBA" id="ARBA00022833"/>
    </source>
</evidence>
<proteinExistence type="predicted"/>
<evidence type="ECO:0000313" key="11">
    <source>
        <dbReference type="Proteomes" id="UP000037136"/>
    </source>
</evidence>
<feature type="compositionally biased region" description="Basic and acidic residues" evidence="8">
    <location>
        <begin position="11"/>
        <end position="22"/>
    </location>
</feature>
<name>A0A2A9PBB9_OPHUN</name>
<dbReference type="PANTHER" id="PTHR46174:SF1">
    <property type="entry name" value="CXXC-TYPE ZINC FINGER PROTEIN 1"/>
    <property type="match status" value="1"/>
</dbReference>
<dbReference type="STRING" id="268505.A0A2A9PBB9"/>
<gene>
    <name evidence="10" type="ORF">XA68_13589</name>
</gene>
<evidence type="ECO:0000256" key="2">
    <source>
        <dbReference type="ARBA" id="ARBA00022723"/>
    </source>
</evidence>
<dbReference type="SUPFAM" id="SSF57903">
    <property type="entry name" value="FYVE/PHD zinc finger"/>
    <property type="match status" value="1"/>
</dbReference>
<dbReference type="GO" id="GO:0048188">
    <property type="term" value="C:Set1C/COMPASS complex"/>
    <property type="evidence" value="ECO:0007669"/>
    <property type="project" value="InterPro"/>
</dbReference>
<keyword evidence="2" id="KW-0479">Metal-binding</keyword>
<dbReference type="InterPro" id="IPR019787">
    <property type="entry name" value="Znf_PHD-finger"/>
</dbReference>
<reference evidence="10 11" key="2">
    <citation type="journal article" date="2017" name="Sci. Rep.">
        <title>Ant-infecting Ophiocordyceps genomes reveal a high diversity of potential behavioral manipulation genes and a possible major role for enterotoxins.</title>
        <authorList>
            <person name="de Bekker C."/>
            <person name="Ohm R.A."/>
            <person name="Evans H.C."/>
            <person name="Brachmann A."/>
            <person name="Hughes D.P."/>
        </authorList>
    </citation>
    <scope>NUCLEOTIDE SEQUENCE [LARGE SCALE GENOMIC DNA]</scope>
    <source>
        <strain evidence="10 11">SC16a</strain>
    </source>
</reference>
<evidence type="ECO:0000256" key="5">
    <source>
        <dbReference type="ARBA" id="ARBA00023242"/>
    </source>
</evidence>
<keyword evidence="5" id="KW-0539">Nucleus</keyword>
<dbReference type="OrthoDB" id="436852at2759"/>
<dbReference type="SMART" id="SM00249">
    <property type="entry name" value="PHD"/>
    <property type="match status" value="1"/>
</dbReference>
<feature type="coiled-coil region" evidence="7">
    <location>
        <begin position="379"/>
        <end position="409"/>
    </location>
</feature>
<accession>A0A2A9PBB9</accession>
<evidence type="ECO:0000256" key="3">
    <source>
        <dbReference type="ARBA" id="ARBA00022771"/>
    </source>
</evidence>
<evidence type="ECO:0000313" key="10">
    <source>
        <dbReference type="EMBL" id="PFH58504.1"/>
    </source>
</evidence>
<feature type="compositionally biased region" description="Polar residues" evidence="8">
    <location>
        <begin position="50"/>
        <end position="69"/>
    </location>
</feature>
<dbReference type="InterPro" id="IPR037869">
    <property type="entry name" value="Spp1/CFP1"/>
</dbReference>
<organism evidence="10 11">
    <name type="scientific">Ophiocordyceps unilateralis</name>
    <name type="common">Zombie-ant fungus</name>
    <name type="synonym">Torrubia unilateralis</name>
    <dbReference type="NCBI Taxonomy" id="268505"/>
    <lineage>
        <taxon>Eukaryota</taxon>
        <taxon>Fungi</taxon>
        <taxon>Dikarya</taxon>
        <taxon>Ascomycota</taxon>
        <taxon>Pezizomycotina</taxon>
        <taxon>Sordariomycetes</taxon>
        <taxon>Hypocreomycetidae</taxon>
        <taxon>Hypocreales</taxon>
        <taxon>Ophiocordycipitaceae</taxon>
        <taxon>Ophiocordyceps</taxon>
    </lineage>
</organism>
<sequence length="426" mass="47306">MEKPQGGVYDDQPRFALIDEKGTQQTSIKEQEQPAAEAGNSAAPDAVSRRASTSPAPLPSTEASEATPTTKRKSLTASAKKRPKRPKKKSGKPKSGREASATDESDNGPYCICRGPDDHRWMICCENCEDWFHGECINITKETGESLIEKFICPNCTKGNRVTLYKKMCRLEGCRKPARLKESPPSDFCSNDHAQAWWERMVARLPKGAQNLGDQLSQEQLMAILEADLGCVGENGMWKIARTPFSGELPEGAGREGDSTGDALSRILSDEEKEILKKTAKERAKLAEESLNCHKMLTLLELVQEDRKAGITAGRCTDDMCGYHSALDVVSARDAFAAYLKTVEGEATFKDSKLVSPPEAEICGRKRCKVHSGWHKMLLLGVKHEIKELANQVLELEEEEGIIREAARERWKRKQAENNWVEVLDS</sequence>
<comment type="subcellular location">
    <subcellularLocation>
        <location evidence="1">Nucleus</location>
    </subcellularLocation>
</comment>
<dbReference type="Proteomes" id="UP000037136">
    <property type="component" value="Unassembled WGS sequence"/>
</dbReference>
<dbReference type="CDD" id="cd15552">
    <property type="entry name" value="PHD_PHF3_like"/>
    <property type="match status" value="1"/>
</dbReference>
<dbReference type="PANTHER" id="PTHR46174">
    <property type="entry name" value="CXXC-TYPE ZINC FINGER PROTEIN 1"/>
    <property type="match status" value="1"/>
</dbReference>
<dbReference type="Pfam" id="PF00628">
    <property type="entry name" value="PHD"/>
    <property type="match status" value="1"/>
</dbReference>
<feature type="domain" description="PHD-type" evidence="9">
    <location>
        <begin position="108"/>
        <end position="159"/>
    </location>
</feature>
<reference evidence="10 11" key="1">
    <citation type="journal article" date="2015" name="BMC Genomics">
        <title>Gene expression during zombie ant biting behavior reflects the complexity underlying fungal parasitic behavioral manipulation.</title>
        <authorList>
            <person name="de Bekker C."/>
            <person name="Ohm R.A."/>
            <person name="Loreto R.G."/>
            <person name="Sebastian A."/>
            <person name="Albert I."/>
            <person name="Merrow M."/>
            <person name="Brachmann A."/>
            <person name="Hughes D.P."/>
        </authorList>
    </citation>
    <scope>NUCLEOTIDE SEQUENCE [LARGE SCALE GENOMIC DNA]</scope>
    <source>
        <strain evidence="10 11">SC16a</strain>
    </source>
</reference>
<dbReference type="InterPro" id="IPR011011">
    <property type="entry name" value="Znf_FYVE_PHD"/>
</dbReference>
<dbReference type="PROSITE" id="PS50016">
    <property type="entry name" value="ZF_PHD_2"/>
    <property type="match status" value="1"/>
</dbReference>
<keyword evidence="3 6" id="KW-0863">Zinc-finger</keyword>
<evidence type="ECO:0000256" key="6">
    <source>
        <dbReference type="PROSITE-ProRule" id="PRU00146"/>
    </source>
</evidence>
<evidence type="ECO:0000256" key="8">
    <source>
        <dbReference type="SAM" id="MobiDB-lite"/>
    </source>
</evidence>
<evidence type="ECO:0000259" key="9">
    <source>
        <dbReference type="PROSITE" id="PS50016"/>
    </source>
</evidence>
<evidence type="ECO:0000256" key="1">
    <source>
        <dbReference type="ARBA" id="ARBA00004123"/>
    </source>
</evidence>
<dbReference type="GO" id="GO:0008270">
    <property type="term" value="F:zinc ion binding"/>
    <property type="evidence" value="ECO:0007669"/>
    <property type="project" value="UniProtKB-KW"/>
</dbReference>